<evidence type="ECO:0008006" key="3">
    <source>
        <dbReference type="Google" id="ProtNLM"/>
    </source>
</evidence>
<proteinExistence type="predicted"/>
<dbReference type="AlphaFoldDB" id="A0A1G7RU11"/>
<evidence type="ECO:0000313" key="1">
    <source>
        <dbReference type="EMBL" id="SDG14134.1"/>
    </source>
</evidence>
<dbReference type="PROSITE" id="PS51257">
    <property type="entry name" value="PROKAR_LIPOPROTEIN"/>
    <property type="match status" value="1"/>
</dbReference>
<dbReference type="Proteomes" id="UP000199045">
    <property type="component" value="Unassembled WGS sequence"/>
</dbReference>
<accession>A0A1G7RU11</accession>
<dbReference type="EMBL" id="FNBN01000003">
    <property type="protein sequence ID" value="SDG14134.1"/>
    <property type="molecule type" value="Genomic_DNA"/>
</dbReference>
<protein>
    <recommendedName>
        <fullName evidence="3">Lipoprotein</fullName>
    </recommendedName>
</protein>
<name>A0A1G7RU11_CHIFI</name>
<gene>
    <name evidence="1" type="ORF">SAMN04488121_103611</name>
</gene>
<reference evidence="1 2" key="1">
    <citation type="submission" date="2016-10" db="EMBL/GenBank/DDBJ databases">
        <authorList>
            <person name="de Groot N.N."/>
        </authorList>
    </citation>
    <scope>NUCLEOTIDE SEQUENCE [LARGE SCALE GENOMIC DNA]</scope>
    <source>
        <strain evidence="1 2">DSM 527</strain>
    </source>
</reference>
<evidence type="ECO:0000313" key="2">
    <source>
        <dbReference type="Proteomes" id="UP000199045"/>
    </source>
</evidence>
<organism evidence="1 2">
    <name type="scientific">Chitinophaga filiformis</name>
    <name type="common">Myxococcus filiformis</name>
    <name type="synonym">Flexibacter filiformis</name>
    <dbReference type="NCBI Taxonomy" id="104663"/>
    <lineage>
        <taxon>Bacteria</taxon>
        <taxon>Pseudomonadati</taxon>
        <taxon>Bacteroidota</taxon>
        <taxon>Chitinophagia</taxon>
        <taxon>Chitinophagales</taxon>
        <taxon>Chitinophagaceae</taxon>
        <taxon>Chitinophaga</taxon>
    </lineage>
</organism>
<sequence>MEISPKALQPILMKKLLLAICMLAVSCTGNHTSKHASTPKAKPTLLDSIFLAEGFDTTITYTDPVCLQYKGKPLLTIGGNVKQFDTTFSYRYDPNGKYDRYFPIIKDYLSLDDYYDVTLSTGSILGALYFSADKQGRIFRLDCQWIIDAELADTSGMEIMNFLTTKYFPCLPPDFKGRKTFELTHKNYIEKFWLRPSENSSISGWMLDYSVVLAKKEGL</sequence>